<evidence type="ECO:0000256" key="6">
    <source>
        <dbReference type="ARBA" id="ARBA00023163"/>
    </source>
</evidence>
<evidence type="ECO:0000256" key="3">
    <source>
        <dbReference type="ARBA" id="ARBA00022833"/>
    </source>
</evidence>
<feature type="compositionally biased region" description="Polar residues" evidence="10">
    <location>
        <begin position="922"/>
        <end position="942"/>
    </location>
</feature>
<feature type="region of interest" description="Disordered" evidence="10">
    <location>
        <begin position="918"/>
        <end position="942"/>
    </location>
</feature>
<keyword evidence="2 8" id="KW-0863">Zinc-finger</keyword>
<keyword evidence="4" id="KW-0805">Transcription regulation</keyword>
<feature type="domain" description="SANT" evidence="14">
    <location>
        <begin position="367"/>
        <end position="418"/>
    </location>
</feature>
<evidence type="ECO:0000259" key="13">
    <source>
        <dbReference type="PROSITE" id="PS50934"/>
    </source>
</evidence>
<dbReference type="Pfam" id="PF04433">
    <property type="entry name" value="SWIRM"/>
    <property type="match status" value="1"/>
</dbReference>
<feature type="region of interest" description="Disordered" evidence="10">
    <location>
        <begin position="563"/>
        <end position="597"/>
    </location>
</feature>
<feature type="region of interest" description="Disordered" evidence="10">
    <location>
        <begin position="661"/>
        <end position="737"/>
    </location>
</feature>
<dbReference type="SMART" id="SM00291">
    <property type="entry name" value="ZnF_ZZ"/>
    <property type="match status" value="1"/>
</dbReference>
<dbReference type="PROSITE" id="PS51294">
    <property type="entry name" value="HTH_MYB"/>
    <property type="match status" value="1"/>
</dbReference>
<dbReference type="PROSITE" id="PS01357">
    <property type="entry name" value="ZF_ZZ_1"/>
    <property type="match status" value="1"/>
</dbReference>
<evidence type="ECO:0000256" key="4">
    <source>
        <dbReference type="ARBA" id="ARBA00023015"/>
    </source>
</evidence>
<evidence type="ECO:0000256" key="10">
    <source>
        <dbReference type="SAM" id="MobiDB-lite"/>
    </source>
</evidence>
<dbReference type="GO" id="GO:0005634">
    <property type="term" value="C:nucleus"/>
    <property type="evidence" value="ECO:0007669"/>
    <property type="project" value="UniProtKB-ARBA"/>
</dbReference>
<keyword evidence="7" id="KW-0539">Nucleus</keyword>
<feature type="region of interest" description="Disordered" evidence="10">
    <location>
        <begin position="750"/>
        <end position="775"/>
    </location>
</feature>
<feature type="region of interest" description="Disordered" evidence="10">
    <location>
        <begin position="603"/>
        <end position="622"/>
    </location>
</feature>
<dbReference type="Gene3D" id="1.10.10.60">
    <property type="entry name" value="Homeodomain-like"/>
    <property type="match status" value="1"/>
</dbReference>
<feature type="compositionally biased region" description="Basic and acidic residues" evidence="10">
    <location>
        <begin position="713"/>
        <end position="727"/>
    </location>
</feature>
<feature type="domain" description="SWIRM" evidence="13">
    <location>
        <begin position="149"/>
        <end position="246"/>
    </location>
</feature>
<dbReference type="Pfam" id="PF00569">
    <property type="entry name" value="ZZ"/>
    <property type="match status" value="1"/>
</dbReference>
<gene>
    <name evidence="17" type="primary">SWI3D_1</name>
    <name evidence="16" type="synonym">SWI3D_5</name>
    <name evidence="17" type="ORF">g.59597</name>
    <name evidence="16" type="ORF">g.59608</name>
</gene>
<dbReference type="InterPro" id="IPR041984">
    <property type="entry name" value="Rsc8/Ssr1/Ssr2_ZZ"/>
</dbReference>
<feature type="compositionally biased region" description="Basic and acidic residues" evidence="10">
    <location>
        <begin position="427"/>
        <end position="436"/>
    </location>
</feature>
<proteinExistence type="predicted"/>
<accession>A0A1D1Z7J1</accession>
<dbReference type="InterPro" id="IPR017884">
    <property type="entry name" value="SANT_dom"/>
</dbReference>
<dbReference type="SMART" id="SM00717">
    <property type="entry name" value="SANT"/>
    <property type="match status" value="1"/>
</dbReference>
<evidence type="ECO:0000313" key="17">
    <source>
        <dbReference type="EMBL" id="JAT62883.1"/>
    </source>
</evidence>
<evidence type="ECO:0000256" key="1">
    <source>
        <dbReference type="ARBA" id="ARBA00022723"/>
    </source>
</evidence>
<dbReference type="Gene3D" id="3.30.60.90">
    <property type="match status" value="1"/>
</dbReference>
<evidence type="ECO:0000256" key="8">
    <source>
        <dbReference type="PROSITE-ProRule" id="PRU00228"/>
    </source>
</evidence>
<feature type="compositionally biased region" description="Low complexity" evidence="10">
    <location>
        <begin position="96"/>
        <end position="109"/>
    </location>
</feature>
<dbReference type="EMBL" id="GDJX01005053">
    <property type="protein sequence ID" value="JAT62883.1"/>
    <property type="molecule type" value="Transcribed_RNA"/>
</dbReference>
<keyword evidence="9" id="KW-0175">Coiled coil</keyword>
<evidence type="ECO:0000259" key="15">
    <source>
        <dbReference type="PROSITE" id="PS51294"/>
    </source>
</evidence>
<evidence type="ECO:0000256" key="9">
    <source>
        <dbReference type="SAM" id="Coils"/>
    </source>
</evidence>
<dbReference type="InterPro" id="IPR009057">
    <property type="entry name" value="Homeodomain-like_sf"/>
</dbReference>
<dbReference type="InterPro" id="IPR017930">
    <property type="entry name" value="Myb_dom"/>
</dbReference>
<dbReference type="Pfam" id="PF00249">
    <property type="entry name" value="Myb_DNA-binding"/>
    <property type="match status" value="1"/>
</dbReference>
<dbReference type="PANTHER" id="PTHR12802:SF41">
    <property type="entry name" value="BRAHMA ASSOCIATED PROTEIN 155 KDA"/>
    <property type="match status" value="1"/>
</dbReference>
<feature type="region of interest" description="Disordered" evidence="10">
    <location>
        <begin position="1"/>
        <end position="73"/>
    </location>
</feature>
<dbReference type="CDD" id="cd02336">
    <property type="entry name" value="ZZ_RSC8"/>
    <property type="match status" value="1"/>
</dbReference>
<dbReference type="GO" id="GO:0003677">
    <property type="term" value="F:DNA binding"/>
    <property type="evidence" value="ECO:0007669"/>
    <property type="project" value="UniProtKB-KW"/>
</dbReference>
<dbReference type="SUPFAM" id="SSF57850">
    <property type="entry name" value="RING/U-box"/>
    <property type="match status" value="1"/>
</dbReference>
<dbReference type="SUPFAM" id="SSF46689">
    <property type="entry name" value="Homeodomain-like"/>
    <property type="match status" value="2"/>
</dbReference>
<evidence type="ECO:0000256" key="2">
    <source>
        <dbReference type="ARBA" id="ARBA00022771"/>
    </source>
</evidence>
<feature type="domain" description="ZZ-type" evidence="12">
    <location>
        <begin position="310"/>
        <end position="364"/>
    </location>
</feature>
<dbReference type="CDD" id="cd00167">
    <property type="entry name" value="SANT"/>
    <property type="match status" value="1"/>
</dbReference>
<reference evidence="17" key="1">
    <citation type="submission" date="2015-07" db="EMBL/GenBank/DDBJ databases">
        <title>Transcriptome Assembly of Anthurium amnicola.</title>
        <authorList>
            <person name="Suzuki J."/>
        </authorList>
    </citation>
    <scope>NUCLEOTIDE SEQUENCE</scope>
</reference>
<organism evidence="17">
    <name type="scientific">Anthurium amnicola</name>
    <dbReference type="NCBI Taxonomy" id="1678845"/>
    <lineage>
        <taxon>Eukaryota</taxon>
        <taxon>Viridiplantae</taxon>
        <taxon>Streptophyta</taxon>
        <taxon>Embryophyta</taxon>
        <taxon>Tracheophyta</taxon>
        <taxon>Spermatophyta</taxon>
        <taxon>Magnoliopsida</taxon>
        <taxon>Liliopsida</taxon>
        <taxon>Araceae</taxon>
        <taxon>Pothoideae</taxon>
        <taxon>Potheae</taxon>
        <taxon>Anthurium</taxon>
    </lineage>
</organism>
<dbReference type="PROSITE" id="PS50135">
    <property type="entry name" value="ZF_ZZ_2"/>
    <property type="match status" value="1"/>
</dbReference>
<dbReference type="InterPro" id="IPR001005">
    <property type="entry name" value="SANT/Myb"/>
</dbReference>
<dbReference type="EMBL" id="GDJX01019738">
    <property type="protein sequence ID" value="JAT48198.1"/>
    <property type="molecule type" value="Transcribed_RNA"/>
</dbReference>
<keyword evidence="5" id="KW-0238">DNA-binding</keyword>
<feature type="region of interest" description="Disordered" evidence="10">
    <location>
        <begin position="96"/>
        <end position="128"/>
    </location>
</feature>
<dbReference type="InterPro" id="IPR036388">
    <property type="entry name" value="WH-like_DNA-bd_sf"/>
</dbReference>
<feature type="compositionally biased region" description="Basic and acidic residues" evidence="10">
    <location>
        <begin position="565"/>
        <end position="585"/>
    </location>
</feature>
<dbReference type="GO" id="GO:0008270">
    <property type="term" value="F:zinc ion binding"/>
    <property type="evidence" value="ECO:0007669"/>
    <property type="project" value="UniProtKB-KW"/>
</dbReference>
<keyword evidence="1" id="KW-0479">Metal-binding</keyword>
<dbReference type="PROSITE" id="PS50090">
    <property type="entry name" value="MYB_LIKE"/>
    <property type="match status" value="1"/>
</dbReference>
<evidence type="ECO:0000259" key="11">
    <source>
        <dbReference type="PROSITE" id="PS50090"/>
    </source>
</evidence>
<evidence type="ECO:0000256" key="5">
    <source>
        <dbReference type="ARBA" id="ARBA00023125"/>
    </source>
</evidence>
<dbReference type="Gene3D" id="1.10.10.10">
    <property type="entry name" value="Winged helix-like DNA-binding domain superfamily/Winged helix DNA-binding domain"/>
    <property type="match status" value="1"/>
</dbReference>
<dbReference type="PANTHER" id="PTHR12802">
    <property type="entry name" value="SWI/SNF COMPLEX-RELATED"/>
    <property type="match status" value="1"/>
</dbReference>
<feature type="domain" description="HTH myb-type" evidence="15">
    <location>
        <begin position="370"/>
        <end position="406"/>
    </location>
</feature>
<evidence type="ECO:0000259" key="12">
    <source>
        <dbReference type="PROSITE" id="PS50135"/>
    </source>
</evidence>
<dbReference type="InterPro" id="IPR032451">
    <property type="entry name" value="SMARCC_C"/>
</dbReference>
<name>A0A1D1Z7J1_9ARAE</name>
<feature type="coiled-coil region" evidence="9">
    <location>
        <begin position="866"/>
        <end position="897"/>
    </location>
</feature>
<dbReference type="InterPro" id="IPR043145">
    <property type="entry name" value="Znf_ZZ_sf"/>
</dbReference>
<evidence type="ECO:0000256" key="7">
    <source>
        <dbReference type="ARBA" id="ARBA00023242"/>
    </source>
</evidence>
<dbReference type="Pfam" id="PF16495">
    <property type="entry name" value="SWIRM-assoc_1"/>
    <property type="match status" value="1"/>
</dbReference>
<feature type="compositionally biased region" description="Polar residues" evidence="10">
    <location>
        <begin position="678"/>
        <end position="694"/>
    </location>
</feature>
<protein>
    <submittedName>
        <fullName evidence="17">SWI/SNF complex subunit SWI3D</fullName>
    </submittedName>
</protein>
<dbReference type="AlphaFoldDB" id="A0A1D1Z7J1"/>
<dbReference type="InterPro" id="IPR000433">
    <property type="entry name" value="Znf_ZZ"/>
</dbReference>
<feature type="compositionally biased region" description="Basic and acidic residues" evidence="10">
    <location>
        <begin position="695"/>
        <end position="706"/>
    </location>
</feature>
<keyword evidence="3" id="KW-0862">Zinc</keyword>
<keyword evidence="6" id="KW-0804">Transcription</keyword>
<evidence type="ECO:0000313" key="16">
    <source>
        <dbReference type="EMBL" id="JAT48198.1"/>
    </source>
</evidence>
<dbReference type="FunFam" id="1.10.10.60:FF:000014">
    <property type="entry name" value="SWI/SNF complex subunit SMARCC2 isoform C"/>
    <property type="match status" value="1"/>
</dbReference>
<feature type="region of interest" description="Disordered" evidence="10">
    <location>
        <begin position="427"/>
        <end position="447"/>
    </location>
</feature>
<dbReference type="InterPro" id="IPR007526">
    <property type="entry name" value="SWIRM"/>
</dbReference>
<feature type="domain" description="Myb-like" evidence="11">
    <location>
        <begin position="364"/>
        <end position="414"/>
    </location>
</feature>
<sequence>MEEKGREATPATHAEQAPPETLTEGSRRRASAPKRKGPAAQSSSSSSTTSKRVAKERNHLHFVPHVHNGPVTRARQSPNKFAAAAAAAALPQNLAEQPPASDAAGAAGPRESQGAGEQLVGVDGVPDPVDEPVVDAEFEAVRSRGSNVHVVPTHAGWFSWEKIHALEERTMTSFFNGRSEKRTSDFYVKIRNSIMEKFHNDPQTEVELKHLSEFEIGDLDARQEVMEFLDHWGLINFHPFPPSTSDTSTSNAEGIAKTPSLSERLYLFETVQPAQHLAPKRVELSAPAMPPRLFPESAMADDLVRPEGPSVEYHCNSCSADCSRKRYHCQKQADFDLCTDCYNDGKFGSGMTPADFILMEPAEVPGTGGGSWTDQETLLLLEALELYKENWNEIAEHVATKTKAQCMLHFVQMPIEDVFLEDNDDRDDRKNDHVLTSKDLSASGASEKIEGKTVENEDNHVTCPAGISKGKDDCKTEPVQGISSSSVATNALKTAFQTVGSLPEAGGILSFAEAGNPVMALASFLVTLVDRDLALTSSRSSLKAMSEDSSGVQLATRHCFTLEDPPEHRKDQHAFESEVAQREEAQVPVINGNEEPQCSIEKDDKTAAPKNNAPSVSPGECAQNHIANKSTDLDASVKEGVPVEESGILSLRGGKNVRRSIKGPRELSLPNEKAAGCNDNSSVALDPNQEGNPKTTKESRELHADEATPSTSKETKAKEFPSPKENDSTLPGEQLPGAVKDSVDVMALVEGSKQSSETSRPVNMSSTEEKGHQNAVDSCSAVVTGEPAVDDVSKSVLSNGEMNCESVKTEDDDDINKIRRAAVTALSAASVNARLLANLEVDQIRQLVSFVIEKQLQKLEIKLALFSDIERVISCVREQLEKARQRLIHERAQIIAARYGLPASSSRSIAPSLPSTKFAMSHSFSGSRPSSLATQKSPIKRQ</sequence>
<dbReference type="PROSITE" id="PS50934">
    <property type="entry name" value="SWIRM"/>
    <property type="match status" value="1"/>
</dbReference>
<evidence type="ECO:0000259" key="14">
    <source>
        <dbReference type="PROSITE" id="PS51293"/>
    </source>
</evidence>
<feature type="compositionally biased region" description="Polar residues" evidence="10">
    <location>
        <begin position="752"/>
        <end position="766"/>
    </location>
</feature>
<feature type="compositionally biased region" description="Basic residues" evidence="10">
    <location>
        <begin position="28"/>
        <end position="37"/>
    </location>
</feature>
<dbReference type="PROSITE" id="PS51293">
    <property type="entry name" value="SANT"/>
    <property type="match status" value="1"/>
</dbReference>